<reference evidence="2 3" key="1">
    <citation type="submission" date="2024-07" db="EMBL/GenBank/DDBJ databases">
        <title>Section-level genome sequencing and comparative genomics of Aspergillus sections Usti and Cavernicolus.</title>
        <authorList>
            <consortium name="Lawrence Berkeley National Laboratory"/>
            <person name="Nybo J.L."/>
            <person name="Vesth T.C."/>
            <person name="Theobald S."/>
            <person name="Frisvad J.C."/>
            <person name="Larsen T.O."/>
            <person name="Kjaerboelling I."/>
            <person name="Rothschild-Mancinelli K."/>
            <person name="Lyhne E.K."/>
            <person name="Kogle M.E."/>
            <person name="Barry K."/>
            <person name="Clum A."/>
            <person name="Na H."/>
            <person name="Ledsgaard L."/>
            <person name="Lin J."/>
            <person name="Lipzen A."/>
            <person name="Kuo A."/>
            <person name="Riley R."/>
            <person name="Mondo S."/>
            <person name="LaButti K."/>
            <person name="Haridas S."/>
            <person name="Pangalinan J."/>
            <person name="Salamov A.A."/>
            <person name="Simmons B.A."/>
            <person name="Magnuson J.K."/>
            <person name="Chen J."/>
            <person name="Drula E."/>
            <person name="Henrissat B."/>
            <person name="Wiebenga A."/>
            <person name="Lubbers R.J."/>
            <person name="Gomes A.C."/>
            <person name="Macurrencykelacurrency M.R."/>
            <person name="Stajich J."/>
            <person name="Grigoriev I.V."/>
            <person name="Mortensen U.H."/>
            <person name="De vries R.P."/>
            <person name="Baker S.E."/>
            <person name="Andersen M.R."/>
        </authorList>
    </citation>
    <scope>NUCLEOTIDE SEQUENCE [LARGE SCALE GENOMIC DNA]</scope>
    <source>
        <strain evidence="2 3">CBS 756.74</strain>
    </source>
</reference>
<dbReference type="RefSeq" id="XP_070893549.1">
    <property type="nucleotide sequence ID" value="XM_071043609.1"/>
</dbReference>
<keyword evidence="3" id="KW-1185">Reference proteome</keyword>
<evidence type="ECO:0000313" key="3">
    <source>
        <dbReference type="Proteomes" id="UP001610444"/>
    </source>
</evidence>
<dbReference type="Proteomes" id="UP001610444">
    <property type="component" value="Unassembled WGS sequence"/>
</dbReference>
<sequence>MPSEVAVDVHRVIGYRIAASEQWIEVPQGTSIQTIWVAFRSEGLTAFGLDRGPGVARGMLKIPGNLNQSCVFAGLDSYKATHPPIHEGLSISALWPQIPPPRFEPALNIDFGGQAGPRLGKLTRFVFYMASGGVPFIGLEVGFSDDEPMLFGSRVGFAMPFFIDGAGGERIVQLSTNYGRTATFAPLDPYPDTVVENIPLPTPDSQWMRELEDGFELGSDEDMRLLTICVKPVRNSADNPAMEQGQVVSVHIETTRARSVTIRSPDFGFHPAQLTHHQYQSDGDGSLIAIIWILNPISTPPYDQIQKIYFDRASANGNRENVLAVEAYFRDCVIIGLEFVYTSGRKAKTGIFETDTHRTYRFPPDARIIRTSATTVKEQLTELQFEIERETDPSPVRRLVGSIKSSDDPIGDVNPLRDVWREVWCPREMLVGMSVSCTYFSKVGAVYEPEGEQQEGKVGRRMSPSSGSSH</sequence>
<gene>
    <name evidence="2" type="ORF">BJX68DRAFT_258873</name>
</gene>
<name>A0ABR4JHE4_9EURO</name>
<proteinExistence type="predicted"/>
<evidence type="ECO:0000313" key="2">
    <source>
        <dbReference type="EMBL" id="KAL2839464.1"/>
    </source>
</evidence>
<organism evidence="2 3">
    <name type="scientific">Aspergillus pseudodeflectus</name>
    <dbReference type="NCBI Taxonomy" id="176178"/>
    <lineage>
        <taxon>Eukaryota</taxon>
        <taxon>Fungi</taxon>
        <taxon>Dikarya</taxon>
        <taxon>Ascomycota</taxon>
        <taxon>Pezizomycotina</taxon>
        <taxon>Eurotiomycetes</taxon>
        <taxon>Eurotiomycetidae</taxon>
        <taxon>Eurotiales</taxon>
        <taxon>Aspergillaceae</taxon>
        <taxon>Aspergillus</taxon>
        <taxon>Aspergillus subgen. Nidulantes</taxon>
    </lineage>
</organism>
<comment type="caution">
    <text evidence="2">The sequence shown here is derived from an EMBL/GenBank/DDBJ whole genome shotgun (WGS) entry which is preliminary data.</text>
</comment>
<feature type="region of interest" description="Disordered" evidence="1">
    <location>
        <begin position="450"/>
        <end position="470"/>
    </location>
</feature>
<dbReference type="GeneID" id="98158773"/>
<protein>
    <submittedName>
        <fullName evidence="2">Uncharacterized protein</fullName>
    </submittedName>
</protein>
<evidence type="ECO:0000256" key="1">
    <source>
        <dbReference type="SAM" id="MobiDB-lite"/>
    </source>
</evidence>
<dbReference type="EMBL" id="JBFXLR010000074">
    <property type="protein sequence ID" value="KAL2839464.1"/>
    <property type="molecule type" value="Genomic_DNA"/>
</dbReference>
<accession>A0ABR4JHE4</accession>